<organism evidence="2">
    <name type="scientific">Octopus bimaculoides</name>
    <name type="common">California two-spotted octopus</name>
    <dbReference type="NCBI Taxonomy" id="37653"/>
    <lineage>
        <taxon>Eukaryota</taxon>
        <taxon>Metazoa</taxon>
        <taxon>Spiralia</taxon>
        <taxon>Lophotrochozoa</taxon>
        <taxon>Mollusca</taxon>
        <taxon>Cephalopoda</taxon>
        <taxon>Coleoidea</taxon>
        <taxon>Octopodiformes</taxon>
        <taxon>Octopoda</taxon>
        <taxon>Incirrata</taxon>
        <taxon>Octopodidae</taxon>
        <taxon>Octopus</taxon>
    </lineage>
</organism>
<dbReference type="PANTHER" id="PTHR47163">
    <property type="entry name" value="DDE_TNP_IS1595 DOMAIN-CONTAINING PROTEIN"/>
    <property type="match status" value="1"/>
</dbReference>
<name>A0A0L8G5T0_OCTBM</name>
<evidence type="ECO:0000313" key="2">
    <source>
        <dbReference type="EMBL" id="KOF72184.1"/>
    </source>
</evidence>
<dbReference type="PANTHER" id="PTHR47163:SF2">
    <property type="entry name" value="SI:DKEY-17M8.2"/>
    <property type="match status" value="1"/>
</dbReference>
<protein>
    <recommendedName>
        <fullName evidence="1">ISXO2-like transposase domain-containing protein</fullName>
    </recommendedName>
</protein>
<reference evidence="2" key="1">
    <citation type="submission" date="2015-07" db="EMBL/GenBank/DDBJ databases">
        <title>MeaNS - Measles Nucleotide Surveillance Program.</title>
        <authorList>
            <person name="Tran T."/>
            <person name="Druce J."/>
        </authorList>
    </citation>
    <scope>NUCLEOTIDE SEQUENCE</scope>
    <source>
        <strain evidence="2">UCB-OBI-ISO-001</strain>
        <tissue evidence="2">Gonad</tissue>
    </source>
</reference>
<accession>A0A0L8G5T0</accession>
<dbReference type="EMBL" id="KQ423795">
    <property type="protein sequence ID" value="KOF72184.1"/>
    <property type="molecule type" value="Genomic_DNA"/>
</dbReference>
<dbReference type="KEGG" id="obi:106879049"/>
<proteinExistence type="predicted"/>
<dbReference type="AlphaFoldDB" id="A0A0L8G5T0"/>
<sequence>MSYKMPRGRPSNPKTICADIVDDEKIRQESWTFYDLFKQISTNDIAITWLAKYKLISNSVICSVCGNPCTINVIKRSIDGIRWRCPQHNFSRSIRKGSFFEKSHLSLTTFIWLMYMWSRDYQHTEMTHETNVNKNSTTDMFRLIRELLERFLEDHPTELGDDPPEIGGFDLQTGEPKVVEIDVTKCVKSKRNEKKHKKEFWIFGGIERGTDKCFLVPIEYQNKEAFEAAIIRWILPGTHIVSDIWAEYLQIDQIQQGIYTHEYVDYNEPEDIEIHMKNIDRMWLRVKKHCQRKRRTFLFQSLLTEMMWRSHFKNNDKFAALIYCIKHLYKV</sequence>
<dbReference type="STRING" id="37653.A0A0L8G5T0"/>
<dbReference type="InterPro" id="IPR024445">
    <property type="entry name" value="Tnp_ISXO2-like"/>
</dbReference>
<evidence type="ECO:0000259" key="1">
    <source>
        <dbReference type="SMART" id="SM01126"/>
    </source>
</evidence>
<dbReference type="OrthoDB" id="6412411at2759"/>
<dbReference type="InterPro" id="IPR053164">
    <property type="entry name" value="IS1016-like_transposase"/>
</dbReference>
<dbReference type="OMA" id="ICADIVD"/>
<feature type="domain" description="ISXO2-like transposase" evidence="1">
    <location>
        <begin position="171"/>
        <end position="311"/>
    </location>
</feature>
<dbReference type="SMART" id="SM01126">
    <property type="entry name" value="DDE_Tnp_IS1595"/>
    <property type="match status" value="1"/>
</dbReference>
<gene>
    <name evidence="2" type="ORF">OCBIM_22039914mg</name>
</gene>